<name>A0ACC1TDV5_9APHY</name>
<protein>
    <submittedName>
        <fullName evidence="1">Uncharacterized protein</fullName>
    </submittedName>
</protein>
<accession>A0ACC1TDV5</accession>
<evidence type="ECO:0000313" key="2">
    <source>
        <dbReference type="Proteomes" id="UP001148662"/>
    </source>
</evidence>
<organism evidence="1 2">
    <name type="scientific">Phlebia brevispora</name>
    <dbReference type="NCBI Taxonomy" id="194682"/>
    <lineage>
        <taxon>Eukaryota</taxon>
        <taxon>Fungi</taxon>
        <taxon>Dikarya</taxon>
        <taxon>Basidiomycota</taxon>
        <taxon>Agaricomycotina</taxon>
        <taxon>Agaricomycetes</taxon>
        <taxon>Polyporales</taxon>
        <taxon>Meruliaceae</taxon>
        <taxon>Phlebia</taxon>
    </lineage>
</organism>
<proteinExistence type="predicted"/>
<sequence>MALSSKWQEMFRSLWKLYRAIWRWYHGVYNFRVRGRANMRALSPAGSPTGETAIILTPLSLARSPLSPPSGLWGPLTSSNSVDFSLRIIEGKMMSENLRIAGFHLLNRHRTSISIPLINGGDSGPIIAYVASQIMHPIICVMNCLRSQQNYAKIHYKVAPLGDAAAPNIVQVQIAIGEHSEHLAADYAKSSLKMPLILFYPPNSLERFTASIPKCAQYNGNCIVRFPKSLRYQLEETTPLVITDFTRVFMAAKVDTFAQTADGELVPRPHLAPPTNPPVPQPSDDEILATRHEHADFDRYVLAFTPSAIPQFLRWKREMQSREIPRMEGDILAADLWTFSCTRSPFDPRYPLEQLPEVTEKHLIATERPTYPQFVELLKCSSHCLISLDDELTPPDGTGYARTFTCRIIQVEGKDITVEAPPRLCVKIYDDSAGQVMPFSPSQSGTAWMREFYTAQDMLQNEENVYYRLRHAWGSIIPFYYGIHRFACKDGRYRYGLLMELVPKTTKPLREHSRPSQISFIQSARHAVRVLQYADITQYDWSGNMAQMVVTPSPGTLDDGEQALSCTLVDFALAKQSDVFFDVEKEDDYAHMASAIIINVDGNEDGVEAQLMREYYGPREEWDFLRTDLDF</sequence>
<comment type="caution">
    <text evidence="1">The sequence shown here is derived from an EMBL/GenBank/DDBJ whole genome shotgun (WGS) entry which is preliminary data.</text>
</comment>
<dbReference type="EMBL" id="JANHOG010000063">
    <property type="protein sequence ID" value="KAJ3558842.1"/>
    <property type="molecule type" value="Genomic_DNA"/>
</dbReference>
<keyword evidence="2" id="KW-1185">Reference proteome</keyword>
<dbReference type="Proteomes" id="UP001148662">
    <property type="component" value="Unassembled WGS sequence"/>
</dbReference>
<reference evidence="1" key="1">
    <citation type="submission" date="2022-07" db="EMBL/GenBank/DDBJ databases">
        <title>Genome Sequence of Phlebia brevispora.</title>
        <authorList>
            <person name="Buettner E."/>
        </authorList>
    </citation>
    <scope>NUCLEOTIDE SEQUENCE</scope>
    <source>
        <strain evidence="1">MPL23</strain>
    </source>
</reference>
<evidence type="ECO:0000313" key="1">
    <source>
        <dbReference type="EMBL" id="KAJ3558842.1"/>
    </source>
</evidence>
<gene>
    <name evidence="1" type="ORF">NM688_g693</name>
</gene>